<feature type="domain" description="C2H2-type" evidence="9">
    <location>
        <begin position="18"/>
        <end position="48"/>
    </location>
</feature>
<evidence type="ECO:0000313" key="10">
    <source>
        <dbReference type="EMBL" id="ORZ09289.1"/>
    </source>
</evidence>
<dbReference type="OrthoDB" id="10018191at2759"/>
<evidence type="ECO:0000256" key="6">
    <source>
        <dbReference type="ARBA" id="ARBA00023242"/>
    </source>
</evidence>
<evidence type="ECO:0000256" key="7">
    <source>
        <dbReference type="PROSITE-ProRule" id="PRU00042"/>
    </source>
</evidence>
<dbReference type="GO" id="GO:0000785">
    <property type="term" value="C:chromatin"/>
    <property type="evidence" value="ECO:0007669"/>
    <property type="project" value="TreeGrafter"/>
</dbReference>
<evidence type="ECO:0000259" key="9">
    <source>
        <dbReference type="PROSITE" id="PS50157"/>
    </source>
</evidence>
<keyword evidence="3" id="KW-0677">Repeat</keyword>
<dbReference type="InterPro" id="IPR013087">
    <property type="entry name" value="Znf_C2H2_type"/>
</dbReference>
<evidence type="ECO:0000256" key="8">
    <source>
        <dbReference type="SAM" id="MobiDB-lite"/>
    </source>
</evidence>
<sequence>MPLSKKRTYQRHSEPKLFQCTGFGDCKMVFTRSEHLARHARKHTGEKPFKCVVPGCERAFSRFDNMIQHTSTHNKKGGDRKNMQCKKHSNSKQKFKEMNVNKGDSVSGSQQLIPLITTPVDMGYSAPHPSSLSLPVSPISDMDSPCHQRLPSISDSYFQHSPTNTTNTGASMDYFSHINTPGAIPSMHPTYLPSPKELLFHHMPIYPLKSTTTTDEYDHTADGGDHLSSISSPTPSSPASTSSSPMSPPLPQPESLLSPPSSSAFFNDGLSRRLSNVELALPIQELSVCHGTGTKGINITCDEFEALQAFSQLSSSSSVGTFPNATGGFRSRSMSLNTGAMQVNAFRQQLALAHESCSRMSPRSII</sequence>
<feature type="compositionally biased region" description="Low complexity" evidence="8">
    <location>
        <begin position="227"/>
        <end position="245"/>
    </location>
</feature>
<dbReference type="PANTHER" id="PTHR40626">
    <property type="entry name" value="MIP31509P"/>
    <property type="match status" value="1"/>
</dbReference>
<feature type="compositionally biased region" description="Basic and acidic residues" evidence="8">
    <location>
        <begin position="216"/>
        <end position="225"/>
    </location>
</feature>
<dbReference type="STRING" id="90262.A0A1X2I4P1"/>
<evidence type="ECO:0000256" key="1">
    <source>
        <dbReference type="ARBA" id="ARBA00004123"/>
    </source>
</evidence>
<evidence type="ECO:0000256" key="3">
    <source>
        <dbReference type="ARBA" id="ARBA00022737"/>
    </source>
</evidence>
<comment type="subcellular location">
    <subcellularLocation>
        <location evidence="1">Nucleus</location>
    </subcellularLocation>
</comment>
<dbReference type="GO" id="GO:0000981">
    <property type="term" value="F:DNA-binding transcription factor activity, RNA polymerase II-specific"/>
    <property type="evidence" value="ECO:0007669"/>
    <property type="project" value="InterPro"/>
</dbReference>
<keyword evidence="5" id="KW-0862">Zinc</keyword>
<feature type="region of interest" description="Disordered" evidence="8">
    <location>
        <begin position="214"/>
        <end position="262"/>
    </location>
</feature>
<feature type="compositionally biased region" description="Low complexity" evidence="8">
    <location>
        <begin position="253"/>
        <end position="262"/>
    </location>
</feature>
<reference evidence="10 11" key="1">
    <citation type="submission" date="2016-07" db="EMBL/GenBank/DDBJ databases">
        <title>Pervasive Adenine N6-methylation of Active Genes in Fungi.</title>
        <authorList>
            <consortium name="DOE Joint Genome Institute"/>
            <person name="Mondo S.J."/>
            <person name="Dannebaum R.O."/>
            <person name="Kuo R.C."/>
            <person name="Labutti K."/>
            <person name="Haridas S."/>
            <person name="Kuo A."/>
            <person name="Salamov A."/>
            <person name="Ahrendt S.R."/>
            <person name="Lipzen A."/>
            <person name="Sullivan W."/>
            <person name="Andreopoulos W.B."/>
            <person name="Clum A."/>
            <person name="Lindquist E."/>
            <person name="Daum C."/>
            <person name="Ramamoorthy G.K."/>
            <person name="Gryganskyi A."/>
            <person name="Culley D."/>
            <person name="Magnuson J.K."/>
            <person name="James T.Y."/>
            <person name="O'Malley M.A."/>
            <person name="Stajich J.E."/>
            <person name="Spatafora J.W."/>
            <person name="Visel A."/>
            <person name="Grigoriev I.V."/>
        </authorList>
    </citation>
    <scope>NUCLEOTIDE SEQUENCE [LARGE SCALE GENOMIC DNA]</scope>
    <source>
        <strain evidence="10 11">NRRL 1336</strain>
    </source>
</reference>
<dbReference type="PROSITE" id="PS00028">
    <property type="entry name" value="ZINC_FINGER_C2H2_1"/>
    <property type="match status" value="1"/>
</dbReference>
<dbReference type="SUPFAM" id="SSF57667">
    <property type="entry name" value="beta-beta-alpha zinc fingers"/>
    <property type="match status" value="1"/>
</dbReference>
<accession>A0A1X2I4P1</accession>
<feature type="compositionally biased region" description="Basic residues" evidence="8">
    <location>
        <begin position="83"/>
        <end position="93"/>
    </location>
</feature>
<evidence type="ECO:0000313" key="11">
    <source>
        <dbReference type="Proteomes" id="UP000193560"/>
    </source>
</evidence>
<dbReference type="Proteomes" id="UP000193560">
    <property type="component" value="Unassembled WGS sequence"/>
</dbReference>
<dbReference type="InterPro" id="IPR036236">
    <property type="entry name" value="Znf_C2H2_sf"/>
</dbReference>
<gene>
    <name evidence="10" type="ORF">BCR42DRAFT_424121</name>
</gene>
<dbReference type="EMBL" id="MCGE01000028">
    <property type="protein sequence ID" value="ORZ09289.1"/>
    <property type="molecule type" value="Genomic_DNA"/>
</dbReference>
<keyword evidence="11" id="KW-1185">Reference proteome</keyword>
<keyword evidence="6" id="KW-0539">Nucleus</keyword>
<dbReference type="InterPro" id="IPR051059">
    <property type="entry name" value="VerF-like"/>
</dbReference>
<feature type="region of interest" description="Disordered" evidence="8">
    <location>
        <begin position="70"/>
        <end position="93"/>
    </location>
</feature>
<dbReference type="FunFam" id="3.30.160.60:FF:002343">
    <property type="entry name" value="Zinc finger protein 33A"/>
    <property type="match status" value="1"/>
</dbReference>
<dbReference type="GO" id="GO:0005634">
    <property type="term" value="C:nucleus"/>
    <property type="evidence" value="ECO:0007669"/>
    <property type="project" value="UniProtKB-SubCell"/>
</dbReference>
<evidence type="ECO:0000256" key="5">
    <source>
        <dbReference type="ARBA" id="ARBA00022833"/>
    </source>
</evidence>
<keyword evidence="2" id="KW-0479">Metal-binding</keyword>
<dbReference type="Gene3D" id="3.30.160.60">
    <property type="entry name" value="Classic Zinc Finger"/>
    <property type="match status" value="2"/>
</dbReference>
<evidence type="ECO:0000256" key="4">
    <source>
        <dbReference type="ARBA" id="ARBA00022771"/>
    </source>
</evidence>
<proteinExistence type="predicted"/>
<name>A0A1X2I4P1_9FUNG</name>
<protein>
    <recommendedName>
        <fullName evidence="9">C2H2-type domain-containing protein</fullName>
    </recommendedName>
</protein>
<organism evidence="10 11">
    <name type="scientific">Absidia repens</name>
    <dbReference type="NCBI Taxonomy" id="90262"/>
    <lineage>
        <taxon>Eukaryota</taxon>
        <taxon>Fungi</taxon>
        <taxon>Fungi incertae sedis</taxon>
        <taxon>Mucoromycota</taxon>
        <taxon>Mucoromycotina</taxon>
        <taxon>Mucoromycetes</taxon>
        <taxon>Mucorales</taxon>
        <taxon>Cunninghamellaceae</taxon>
        <taxon>Absidia</taxon>
    </lineage>
</organism>
<dbReference type="PANTHER" id="PTHR40626:SF32">
    <property type="entry name" value="ZINC FINGER PROTEIN RST2"/>
    <property type="match status" value="1"/>
</dbReference>
<feature type="domain" description="C2H2-type" evidence="9">
    <location>
        <begin position="49"/>
        <end position="78"/>
    </location>
</feature>
<dbReference type="AlphaFoldDB" id="A0A1X2I4P1"/>
<dbReference type="SMART" id="SM00355">
    <property type="entry name" value="ZnF_C2H2"/>
    <property type="match status" value="2"/>
</dbReference>
<keyword evidence="4 7" id="KW-0863">Zinc-finger</keyword>
<dbReference type="PROSITE" id="PS50157">
    <property type="entry name" value="ZINC_FINGER_C2H2_2"/>
    <property type="match status" value="2"/>
</dbReference>
<dbReference type="GO" id="GO:0008270">
    <property type="term" value="F:zinc ion binding"/>
    <property type="evidence" value="ECO:0007669"/>
    <property type="project" value="UniProtKB-KW"/>
</dbReference>
<dbReference type="GO" id="GO:0000978">
    <property type="term" value="F:RNA polymerase II cis-regulatory region sequence-specific DNA binding"/>
    <property type="evidence" value="ECO:0007669"/>
    <property type="project" value="InterPro"/>
</dbReference>
<evidence type="ECO:0000256" key="2">
    <source>
        <dbReference type="ARBA" id="ARBA00022723"/>
    </source>
</evidence>
<dbReference type="Pfam" id="PF00096">
    <property type="entry name" value="zf-C2H2"/>
    <property type="match status" value="1"/>
</dbReference>
<comment type="caution">
    <text evidence="10">The sequence shown here is derived from an EMBL/GenBank/DDBJ whole genome shotgun (WGS) entry which is preliminary data.</text>
</comment>